<dbReference type="InterPro" id="IPR054688">
    <property type="entry name" value="CD1247_N"/>
</dbReference>
<keyword evidence="3" id="KW-1185">Reference proteome</keyword>
<evidence type="ECO:0000313" key="3">
    <source>
        <dbReference type="Proteomes" id="UP000460287"/>
    </source>
</evidence>
<organism evidence="2 3">
    <name type="scientific">Inconstantimicrobium porci</name>
    <dbReference type="NCBI Taxonomy" id="2652291"/>
    <lineage>
        <taxon>Bacteria</taxon>
        <taxon>Bacillati</taxon>
        <taxon>Bacillota</taxon>
        <taxon>Clostridia</taxon>
        <taxon>Eubacteriales</taxon>
        <taxon>Clostridiaceae</taxon>
        <taxon>Inconstantimicrobium</taxon>
    </lineage>
</organism>
<accession>A0A7X2T0N1</accession>
<gene>
    <name evidence="2" type="ORF">FYJ33_01050</name>
</gene>
<protein>
    <submittedName>
        <fullName evidence="2">Uncharacterized protein</fullName>
    </submittedName>
</protein>
<dbReference type="Proteomes" id="UP000460287">
    <property type="component" value="Unassembled WGS sequence"/>
</dbReference>
<keyword evidence="1" id="KW-0175">Coiled coil</keyword>
<dbReference type="Gene3D" id="2.20.28.160">
    <property type="match status" value="1"/>
</dbReference>
<dbReference type="NCBIfam" id="NF045650">
    <property type="entry name" value="CD1247_Nterm"/>
    <property type="match status" value="1"/>
</dbReference>
<comment type="caution">
    <text evidence="2">The sequence shown here is derived from an EMBL/GenBank/DDBJ whole genome shotgun (WGS) entry which is preliminary data.</text>
</comment>
<feature type="coiled-coil region" evidence="1">
    <location>
        <begin position="1"/>
        <end position="67"/>
    </location>
</feature>
<evidence type="ECO:0000256" key="1">
    <source>
        <dbReference type="SAM" id="Coils"/>
    </source>
</evidence>
<proteinExistence type="predicted"/>
<dbReference type="AlphaFoldDB" id="A0A7X2T0N1"/>
<reference evidence="2 3" key="1">
    <citation type="submission" date="2019-08" db="EMBL/GenBank/DDBJ databases">
        <title>In-depth cultivation of the pig gut microbiome towards novel bacterial diversity and tailored functional studies.</title>
        <authorList>
            <person name="Wylensek D."/>
            <person name="Hitch T.C.A."/>
            <person name="Clavel T."/>
        </authorList>
    </citation>
    <scope>NUCLEOTIDE SEQUENCE [LARGE SCALE GENOMIC DNA]</scope>
    <source>
        <strain evidence="2 3">WCA-383-APC-5B</strain>
    </source>
</reference>
<name>A0A7X2T0N1_9CLOT</name>
<sequence length="121" mass="13921">MDNINEKIKTLYKILENHKDENTEVFKAAAEVMEILSKEISELKRAIDSIKETVNFLNDDVSELQDQLFEEVSIEDLEDISDNYDEIECKNCGKKLYLEMSAIKNNDVIKCPDCGANLLEK</sequence>
<dbReference type="EMBL" id="VULX01000001">
    <property type="protein sequence ID" value="MSR90033.1"/>
    <property type="molecule type" value="Genomic_DNA"/>
</dbReference>
<dbReference type="RefSeq" id="WP_154529911.1">
    <property type="nucleotide sequence ID" value="NZ_VULX01000001.1"/>
</dbReference>
<evidence type="ECO:0000313" key="2">
    <source>
        <dbReference type="EMBL" id="MSR90033.1"/>
    </source>
</evidence>